<name>A0A822GNV1_9BILA</name>
<organism evidence="3 4">
    <name type="scientific">Rotaria socialis</name>
    <dbReference type="NCBI Taxonomy" id="392032"/>
    <lineage>
        <taxon>Eukaryota</taxon>
        <taxon>Metazoa</taxon>
        <taxon>Spiralia</taxon>
        <taxon>Gnathifera</taxon>
        <taxon>Rotifera</taxon>
        <taxon>Eurotatoria</taxon>
        <taxon>Bdelloidea</taxon>
        <taxon>Philodinida</taxon>
        <taxon>Philodinidae</taxon>
        <taxon>Rotaria</taxon>
    </lineage>
</organism>
<evidence type="ECO:0000313" key="4">
    <source>
        <dbReference type="Proteomes" id="UP000663848"/>
    </source>
</evidence>
<feature type="compositionally biased region" description="Polar residues" evidence="1">
    <location>
        <begin position="1"/>
        <end position="19"/>
    </location>
</feature>
<dbReference type="Proteomes" id="UP000663848">
    <property type="component" value="Unassembled WGS sequence"/>
</dbReference>
<comment type="caution">
    <text evidence="3">The sequence shown here is derived from an EMBL/GenBank/DDBJ whole genome shotgun (WGS) entry which is preliminary data.</text>
</comment>
<proteinExistence type="predicted"/>
<sequence length="50" mass="5670">MQITQSFDNCNTVSMNDVDSITEDDGQQILGFDPNTLSKTYRRDSIHFNG</sequence>
<accession>A0A822GNV1</accession>
<evidence type="ECO:0000313" key="3">
    <source>
        <dbReference type="EMBL" id="CAF5147381.1"/>
    </source>
</evidence>
<dbReference type="Proteomes" id="UP000663873">
    <property type="component" value="Unassembled WGS sequence"/>
</dbReference>
<keyword evidence="5" id="KW-1185">Reference proteome</keyword>
<feature type="non-terminal residue" evidence="3">
    <location>
        <position position="1"/>
    </location>
</feature>
<feature type="region of interest" description="Disordered" evidence="1">
    <location>
        <begin position="1"/>
        <end position="34"/>
    </location>
</feature>
<dbReference type="EMBL" id="CAJOBR010096234">
    <property type="protein sequence ID" value="CAF5147381.1"/>
    <property type="molecule type" value="Genomic_DNA"/>
</dbReference>
<gene>
    <name evidence="3" type="ORF">QYT958_LOCUS48251</name>
    <name evidence="2" type="ORF">UJA718_LOCUS50227</name>
</gene>
<evidence type="ECO:0000313" key="2">
    <source>
        <dbReference type="EMBL" id="CAF5001290.1"/>
    </source>
</evidence>
<protein>
    <submittedName>
        <fullName evidence="3">Uncharacterized protein</fullName>
    </submittedName>
</protein>
<evidence type="ECO:0000313" key="5">
    <source>
        <dbReference type="Proteomes" id="UP000663873"/>
    </source>
</evidence>
<dbReference type="EMBL" id="CAJOBP010110631">
    <property type="protein sequence ID" value="CAF5001290.1"/>
    <property type="molecule type" value="Genomic_DNA"/>
</dbReference>
<dbReference type="AlphaFoldDB" id="A0A822GNV1"/>
<reference evidence="3" key="1">
    <citation type="submission" date="2021-02" db="EMBL/GenBank/DDBJ databases">
        <authorList>
            <person name="Nowell W R."/>
        </authorList>
    </citation>
    <scope>NUCLEOTIDE SEQUENCE</scope>
</reference>
<evidence type="ECO:0000256" key="1">
    <source>
        <dbReference type="SAM" id="MobiDB-lite"/>
    </source>
</evidence>